<dbReference type="InterPro" id="IPR023198">
    <property type="entry name" value="PGP-like_dom2"/>
</dbReference>
<evidence type="ECO:0000313" key="1">
    <source>
        <dbReference type="EMBL" id="PIR46049.1"/>
    </source>
</evidence>
<dbReference type="InterPro" id="IPR041492">
    <property type="entry name" value="HAD_2"/>
</dbReference>
<dbReference type="InterPro" id="IPR050155">
    <property type="entry name" value="HAD-like_hydrolase_sf"/>
</dbReference>
<dbReference type="InterPro" id="IPR036412">
    <property type="entry name" value="HAD-like_sf"/>
</dbReference>
<evidence type="ECO:0008006" key="3">
    <source>
        <dbReference type="Google" id="ProtNLM"/>
    </source>
</evidence>
<dbReference type="AlphaFoldDB" id="A0A2H0RHN7"/>
<dbReference type="Gene3D" id="1.10.150.240">
    <property type="entry name" value="Putative phosphatase, domain 2"/>
    <property type="match status" value="1"/>
</dbReference>
<dbReference type="SUPFAM" id="SSF56784">
    <property type="entry name" value="HAD-like"/>
    <property type="match status" value="1"/>
</dbReference>
<dbReference type="GO" id="GO:0006281">
    <property type="term" value="P:DNA repair"/>
    <property type="evidence" value="ECO:0007669"/>
    <property type="project" value="TreeGrafter"/>
</dbReference>
<dbReference type="EMBL" id="PCYK01000013">
    <property type="protein sequence ID" value="PIR46049.1"/>
    <property type="molecule type" value="Genomic_DNA"/>
</dbReference>
<dbReference type="GO" id="GO:0008967">
    <property type="term" value="F:phosphoglycolate phosphatase activity"/>
    <property type="evidence" value="ECO:0007669"/>
    <property type="project" value="TreeGrafter"/>
</dbReference>
<dbReference type="Gene3D" id="3.40.50.1000">
    <property type="entry name" value="HAD superfamily/HAD-like"/>
    <property type="match status" value="1"/>
</dbReference>
<accession>A0A2H0RHN7</accession>
<dbReference type="PANTHER" id="PTHR43434">
    <property type="entry name" value="PHOSPHOGLYCOLATE PHOSPHATASE"/>
    <property type="match status" value="1"/>
</dbReference>
<dbReference type="InterPro" id="IPR023214">
    <property type="entry name" value="HAD_sf"/>
</dbReference>
<dbReference type="Pfam" id="PF13419">
    <property type="entry name" value="HAD_2"/>
    <property type="match status" value="1"/>
</dbReference>
<dbReference type="Proteomes" id="UP000230431">
    <property type="component" value="Unassembled WGS sequence"/>
</dbReference>
<dbReference type="PANTHER" id="PTHR43434:SF1">
    <property type="entry name" value="PHOSPHOGLYCOLATE PHOSPHATASE"/>
    <property type="match status" value="1"/>
</dbReference>
<evidence type="ECO:0000313" key="2">
    <source>
        <dbReference type="Proteomes" id="UP000230431"/>
    </source>
</evidence>
<comment type="caution">
    <text evidence="1">The sequence shown here is derived from an EMBL/GenBank/DDBJ whole genome shotgun (WGS) entry which is preliminary data.</text>
</comment>
<proteinExistence type="predicted"/>
<name>A0A2H0RHN7_9BACT</name>
<reference evidence="1 2" key="1">
    <citation type="submission" date="2017-09" db="EMBL/GenBank/DDBJ databases">
        <title>Depth-based differentiation of microbial function through sediment-hosted aquifers and enrichment of novel symbionts in the deep terrestrial subsurface.</title>
        <authorList>
            <person name="Probst A.J."/>
            <person name="Ladd B."/>
            <person name="Jarett J.K."/>
            <person name="Geller-Mcgrath D.E."/>
            <person name="Sieber C.M."/>
            <person name="Emerson J.B."/>
            <person name="Anantharaman K."/>
            <person name="Thomas B.C."/>
            <person name="Malmstrom R."/>
            <person name="Stieglmeier M."/>
            <person name="Klingl A."/>
            <person name="Woyke T."/>
            <person name="Ryan C.M."/>
            <person name="Banfield J.F."/>
        </authorList>
    </citation>
    <scope>NUCLEOTIDE SEQUENCE [LARGE SCALE GENOMIC DNA]</scope>
    <source>
        <strain evidence="1">CG10_big_fil_rev_8_21_14_0_10_49_38</strain>
    </source>
</reference>
<protein>
    <recommendedName>
        <fullName evidence="3">HAD family hydrolase</fullName>
    </recommendedName>
</protein>
<dbReference type="GO" id="GO:0005829">
    <property type="term" value="C:cytosol"/>
    <property type="evidence" value="ECO:0007669"/>
    <property type="project" value="TreeGrafter"/>
</dbReference>
<sequence length="215" mass="24641">MKYSLLFLDFDGVISNSMEICMEEINHLRGKFPSIPEVKTQEDMARVYSVELRHSLYPFGLGDEETREFFDCHSRAMSQRAVEVEPFYEVVRALAHCRLPKIIITSSYAEAVYAILRKFEEFDETFVQGVYGREQGKTKTEKIRNALALFSAQVSDALYVGDLASDVLYCRDVPVDIACVGYGYHPSSYLKKFSPEYILETTEDFVTFLQSLSKP</sequence>
<organism evidence="1 2">
    <name type="scientific">Candidatus Vogelbacteria bacterium CG10_big_fil_rev_8_21_14_0_10_49_38</name>
    <dbReference type="NCBI Taxonomy" id="1975043"/>
    <lineage>
        <taxon>Bacteria</taxon>
        <taxon>Candidatus Vogeliibacteriota</taxon>
    </lineage>
</organism>
<gene>
    <name evidence="1" type="ORF">COV08_01810</name>
</gene>